<comment type="caution">
    <text evidence="6">The sequence shown here is derived from an EMBL/GenBank/DDBJ whole genome shotgun (WGS) entry which is preliminary data.</text>
</comment>
<dbReference type="InterPro" id="IPR000286">
    <property type="entry name" value="HDACs"/>
</dbReference>
<feature type="domain" description="Histone deacetylase" evidence="5">
    <location>
        <begin position="28"/>
        <end position="323"/>
    </location>
</feature>
<dbReference type="GO" id="GO:0019213">
    <property type="term" value="F:deacetylase activity"/>
    <property type="evidence" value="ECO:0007669"/>
    <property type="project" value="TreeGrafter"/>
</dbReference>
<accession>A0A7K8AYX3</accession>
<comment type="subcellular location">
    <subcellularLocation>
        <location evidence="1">Nucleus</location>
    </subcellularLocation>
</comment>
<name>A0A7K8AYX3_9CORV</name>
<comment type="similarity">
    <text evidence="2">Belongs to the histone deacetylase family. HD type 2 subfamily.</text>
</comment>
<dbReference type="InterPro" id="IPR037138">
    <property type="entry name" value="His_deacetylse_dom_sf"/>
</dbReference>
<dbReference type="GO" id="GO:0016787">
    <property type="term" value="F:hydrolase activity"/>
    <property type="evidence" value="ECO:0007669"/>
    <property type="project" value="UniProtKB-KW"/>
</dbReference>
<feature type="non-terminal residue" evidence="6">
    <location>
        <position position="1"/>
    </location>
</feature>
<evidence type="ECO:0000256" key="2">
    <source>
        <dbReference type="ARBA" id="ARBA00007738"/>
    </source>
</evidence>
<dbReference type="Proteomes" id="UP000517678">
    <property type="component" value="Unassembled WGS sequence"/>
</dbReference>
<dbReference type="FunFam" id="3.40.800.20:FF:000005">
    <property type="entry name" value="histone deacetylase 6"/>
    <property type="match status" value="1"/>
</dbReference>
<evidence type="ECO:0000313" key="6">
    <source>
        <dbReference type="EMBL" id="NXB07260.1"/>
    </source>
</evidence>
<dbReference type="InterPro" id="IPR023801">
    <property type="entry name" value="His_deacetylse_dom"/>
</dbReference>
<dbReference type="AlphaFoldDB" id="A0A7K8AYX3"/>
<proteinExistence type="inferred from homology"/>
<dbReference type="EMBL" id="VZTF01005694">
    <property type="protein sequence ID" value="NXB07260.1"/>
    <property type="molecule type" value="Genomic_DNA"/>
</dbReference>
<evidence type="ECO:0000259" key="5">
    <source>
        <dbReference type="Pfam" id="PF00850"/>
    </source>
</evidence>
<evidence type="ECO:0000256" key="3">
    <source>
        <dbReference type="ARBA" id="ARBA00022801"/>
    </source>
</evidence>
<dbReference type="PRINTS" id="PR01270">
    <property type="entry name" value="HDASUPER"/>
</dbReference>
<protein>
    <submittedName>
        <fullName evidence="6">HDA10 deacetylase</fullName>
    </submittedName>
</protein>
<dbReference type="GO" id="GO:0040029">
    <property type="term" value="P:epigenetic regulation of gene expression"/>
    <property type="evidence" value="ECO:0007669"/>
    <property type="project" value="TreeGrafter"/>
</dbReference>
<organism evidence="6 7">
    <name type="scientific">Cnemophilus loriae</name>
    <name type="common">Loria's bird-of-paradise</name>
    <dbReference type="NCBI Taxonomy" id="254448"/>
    <lineage>
        <taxon>Eukaryota</taxon>
        <taxon>Metazoa</taxon>
        <taxon>Chordata</taxon>
        <taxon>Craniata</taxon>
        <taxon>Vertebrata</taxon>
        <taxon>Euteleostomi</taxon>
        <taxon>Archelosauria</taxon>
        <taxon>Archosauria</taxon>
        <taxon>Dinosauria</taxon>
        <taxon>Saurischia</taxon>
        <taxon>Theropoda</taxon>
        <taxon>Coelurosauria</taxon>
        <taxon>Aves</taxon>
        <taxon>Neognathae</taxon>
        <taxon>Neoaves</taxon>
        <taxon>Telluraves</taxon>
        <taxon>Australaves</taxon>
        <taxon>Passeriformes</taxon>
        <taxon>Corvoidea</taxon>
        <taxon>Corvidae</taxon>
        <taxon>Cnemophilus</taxon>
    </lineage>
</organism>
<keyword evidence="4" id="KW-0539">Nucleus</keyword>
<sequence>MASGTALIYDEEMTTHKLLWSDPICDIEVPERLSSSYEQLKSYHLVERCVHVPAREGSEEEILLVHSLEHLEVAKSTQTMNEEELKRVSENYDAFFFHPSTYRCARLAVGATLQLVDAVMSGKVCNGMALVRPPGHHSQRNAANGFCLFNNVAIAAEYAKQKYGLQRILIVDWDVHHGQGTQYIFEEDPSVLYFSWHRYEHQEFWPSLKESDYDAVGLGKGKGFNINLPWNKVGMGNSDYLAAFFHVLLPMAFEFDPELVIVSSGYDSGIGDPEGQMNATPEVFAHLTHFLMKLANGKLCVVLEGGYHLKSLGESVCMTVKTLLGDPVPQITGEMVPCLSAVESIQNVRAAHKPYWKWLAYEGSFSLFKQMLLINGFIQKLKIIKINTKRFLELHMKNILFPVPSIKTATTCSEGSERFLLEHVQLVKEMDKTEIKALVSGFYADLVNEDKTLLSLGSVLAILDKILKKEVCNGIAASPTAALSAAVALRHSVRFGFQRVLCIFVGDMQIIPNTEDGKTLIINICEKEQSEKTSCKHYISLNWKQDAEGNDFFSAVLGFILPVAYSYQPNLTVIAVGPNRNLGISGISLLVALLQGLAESRIFAVVEDTEINLMQSIAKALVGASTPPFGIYVPPTQEKVNKIKTLRDQFQQEWKMLQCSGKL</sequence>
<dbReference type="InterPro" id="IPR023696">
    <property type="entry name" value="Ureohydrolase_dom_sf"/>
</dbReference>
<evidence type="ECO:0000256" key="4">
    <source>
        <dbReference type="ARBA" id="ARBA00023242"/>
    </source>
</evidence>
<dbReference type="SUPFAM" id="SSF52768">
    <property type="entry name" value="Arginase/deacetylase"/>
    <property type="match status" value="2"/>
</dbReference>
<gene>
    <name evidence="6" type="primary">Hdac10</name>
    <name evidence="6" type="ORF">CNELOR_R12200</name>
</gene>
<reference evidence="6 7" key="1">
    <citation type="submission" date="2019-09" db="EMBL/GenBank/DDBJ databases">
        <title>Bird 10,000 Genomes (B10K) Project - Family phase.</title>
        <authorList>
            <person name="Zhang G."/>
        </authorList>
    </citation>
    <scope>NUCLEOTIDE SEQUENCE [LARGE SCALE GENOMIC DNA]</scope>
    <source>
        <strain evidence="6">B10K-DU-029-38</strain>
        <tissue evidence="6">Muscle</tissue>
    </source>
</reference>
<dbReference type="Pfam" id="PF00850">
    <property type="entry name" value="Hist_deacetyl"/>
    <property type="match status" value="1"/>
</dbReference>
<dbReference type="PANTHER" id="PTHR10625">
    <property type="entry name" value="HISTONE DEACETYLASE HDAC1-RELATED"/>
    <property type="match status" value="1"/>
</dbReference>
<dbReference type="GO" id="GO:0005634">
    <property type="term" value="C:nucleus"/>
    <property type="evidence" value="ECO:0007669"/>
    <property type="project" value="UniProtKB-SubCell"/>
</dbReference>
<feature type="non-terminal residue" evidence="6">
    <location>
        <position position="663"/>
    </location>
</feature>
<evidence type="ECO:0000256" key="1">
    <source>
        <dbReference type="ARBA" id="ARBA00004123"/>
    </source>
</evidence>
<dbReference type="Gene3D" id="3.40.800.20">
    <property type="entry name" value="Histone deacetylase domain"/>
    <property type="match status" value="1"/>
</dbReference>
<keyword evidence="7" id="KW-1185">Reference proteome</keyword>
<evidence type="ECO:0000313" key="7">
    <source>
        <dbReference type="Proteomes" id="UP000517678"/>
    </source>
</evidence>
<keyword evidence="3" id="KW-0378">Hydrolase</keyword>
<dbReference type="PANTHER" id="PTHR10625:SF43">
    <property type="entry name" value="POLYAMINE DEACETYLASE HDAC10"/>
    <property type="match status" value="1"/>
</dbReference>
<dbReference type="CDD" id="cd11683">
    <property type="entry name" value="HDAC10"/>
    <property type="match status" value="1"/>
</dbReference>